<sequence>MGPIYDALHFRHGYLLTDDDESNVQGIFSMIPYSEIGFPAPAFPTHWRPQSTLFHAGVLAYRGRYGSLAILRAILEGSDFGTMRRPITVTAELATDAGKRFFMDLCGATSIKENAGHPVAAITFSRRLDVYRIAKERIRGDRKCA</sequence>
<dbReference type="Proteomes" id="UP000175616">
    <property type="component" value="Unassembled WGS sequence"/>
</dbReference>
<name>A0A1E7YPS9_9PROT</name>
<organism evidence="1 2">
    <name type="scientific">Acidithiobacillus caldus</name>
    <dbReference type="NCBI Taxonomy" id="33059"/>
    <lineage>
        <taxon>Bacteria</taxon>
        <taxon>Pseudomonadati</taxon>
        <taxon>Pseudomonadota</taxon>
        <taxon>Acidithiobacillia</taxon>
        <taxon>Acidithiobacillales</taxon>
        <taxon>Acidithiobacillaceae</taxon>
        <taxon>Acidithiobacillus</taxon>
    </lineage>
</organism>
<dbReference type="RefSeq" id="WP_014003204.1">
    <property type="nucleotide sequence ID" value="NZ_LZYE01000061.1"/>
</dbReference>
<proteinExistence type="predicted"/>
<dbReference type="AlphaFoldDB" id="A0A1E7YPS9"/>
<gene>
    <name evidence="1" type="ORF">BAE27_03170</name>
</gene>
<dbReference type="GeneID" id="92931974"/>
<evidence type="ECO:0000313" key="2">
    <source>
        <dbReference type="Proteomes" id="UP000175616"/>
    </source>
</evidence>
<evidence type="ECO:0000313" key="1">
    <source>
        <dbReference type="EMBL" id="OFC37959.1"/>
    </source>
</evidence>
<reference evidence="1 2" key="1">
    <citation type="submission" date="2016-06" db="EMBL/GenBank/DDBJ databases">
        <title>Gene turnover analysis identifies the evolutionary adaptation of the extremophile Acidithiobacillus caldus.</title>
        <authorList>
            <person name="Zhang X."/>
        </authorList>
    </citation>
    <scope>NUCLEOTIDE SEQUENCE [LARGE SCALE GENOMIC DNA]</scope>
    <source>
        <strain evidence="1 2">DX</strain>
    </source>
</reference>
<comment type="caution">
    <text evidence="1">The sequence shown here is derived from an EMBL/GenBank/DDBJ whole genome shotgun (WGS) entry which is preliminary data.</text>
</comment>
<protein>
    <submittedName>
        <fullName evidence="1">Uncharacterized protein</fullName>
    </submittedName>
</protein>
<accession>A0A1E7YPS9</accession>
<dbReference type="EMBL" id="LZYE01000061">
    <property type="protein sequence ID" value="OFC37959.1"/>
    <property type="molecule type" value="Genomic_DNA"/>
</dbReference>